<protein>
    <submittedName>
        <fullName evidence="1">Uncharacterized protein</fullName>
    </submittedName>
</protein>
<sequence length="81" mass="8739">MTIEAAMTPRSAFAIFEIKSCGLKAVRDLEGAQAFLKTKLSQCHMSALEDLLKVTEMDLASLTKAVKNVPIAMTKRTPVAG</sequence>
<accession>A0ABZ2J9T8</accession>
<dbReference type="EMBL" id="CP146691">
    <property type="protein sequence ID" value="WWY19975.1"/>
    <property type="molecule type" value="Genomic_DNA"/>
</dbReference>
<keyword evidence="2" id="KW-1185">Reference proteome</keyword>
<evidence type="ECO:0000313" key="2">
    <source>
        <dbReference type="Proteomes" id="UP001375228"/>
    </source>
</evidence>
<reference evidence="1 2" key="1">
    <citation type="submission" date="2024-03" db="EMBL/GenBank/DDBJ databases">
        <title>Pseudomonas juntendi.</title>
        <authorList>
            <person name="Liu Y."/>
        </authorList>
    </citation>
    <scope>NUCLEOTIDE SEQUENCE [LARGE SCALE GENOMIC DNA]</scope>
    <source>
        <strain evidence="1 2">L4046hy</strain>
    </source>
</reference>
<evidence type="ECO:0000313" key="1">
    <source>
        <dbReference type="EMBL" id="WWY19975.1"/>
    </source>
</evidence>
<dbReference type="RefSeq" id="WP_338724923.1">
    <property type="nucleotide sequence ID" value="NZ_CP146690.1"/>
</dbReference>
<name>A0ABZ2J9T8_9PSED</name>
<dbReference type="Proteomes" id="UP001375228">
    <property type="component" value="Chromosome"/>
</dbReference>
<organism evidence="1 2">
    <name type="scientific">Pseudomonas juntendi</name>
    <dbReference type="NCBI Taxonomy" id="2666183"/>
    <lineage>
        <taxon>Bacteria</taxon>
        <taxon>Pseudomonadati</taxon>
        <taxon>Pseudomonadota</taxon>
        <taxon>Gammaproteobacteria</taxon>
        <taxon>Pseudomonadales</taxon>
        <taxon>Pseudomonadaceae</taxon>
        <taxon>Pseudomonas</taxon>
    </lineage>
</organism>
<gene>
    <name evidence="1" type="ORF">V9385_20470</name>
</gene>
<proteinExistence type="predicted"/>